<dbReference type="AlphaFoldDB" id="A0A0K2XDE7"/>
<dbReference type="EMBL" id="CDML01000036">
    <property type="protein sequence ID" value="CRF41265.1"/>
    <property type="molecule type" value="Genomic_DNA"/>
</dbReference>
<dbReference type="EMBL" id="CDMH01000062">
    <property type="protein sequence ID" value="CRF43320.1"/>
    <property type="molecule type" value="Genomic_DNA"/>
</dbReference>
<evidence type="ECO:0008006" key="7">
    <source>
        <dbReference type="Google" id="ProtNLM"/>
    </source>
</evidence>
<evidence type="ECO:0000313" key="5">
    <source>
        <dbReference type="Proteomes" id="UP000041394"/>
    </source>
</evidence>
<dbReference type="RefSeq" id="WP_053941884.1">
    <property type="nucleotide sequence ID" value="NZ_BSCV01000001.1"/>
</dbReference>
<evidence type="ECO:0000313" key="6">
    <source>
        <dbReference type="Proteomes" id="UP000045175"/>
    </source>
</evidence>
<reference evidence="5 6" key="3">
    <citation type="submission" date="2014-12" db="EMBL/GenBank/DDBJ databases">
        <authorList>
            <person name="Jaenicke S."/>
        </authorList>
    </citation>
    <scope>NUCLEOTIDE SEQUENCE [LARGE SCALE GENOMIC DNA]</scope>
</reference>
<dbReference type="Proteomes" id="UP000045175">
    <property type="component" value="Unassembled WGS sequence"/>
</dbReference>
<accession>A0A0K2XDE7</accession>
<evidence type="ECO:0000313" key="4">
    <source>
        <dbReference type="Proteomes" id="UP000038622"/>
    </source>
</evidence>
<sequence>MKKIYIWVFVAVVVGLLVGCTGNREQFQRFDQIYYNGAQFSNAYLFSKKMAKKDHSNALLWDLQQGMSALMAGQYSKSIKALDVAELRYDHHHNLFSRSLGNVGAVLVNDNVRAYTGNIYEGVFLNYYKAIDYLLMGDAKDARVEFNRANDRQRRAKEFYNKEIRKAIEKMQQQGSRHLNAEQSNDQVQEILNNEYSNLNDFYAYNDLINPVVSYLSGLFFVENNDLNKGLDYLKEAYGISHSTTIGEDLIFFNNPTSAHFTWVFIEDGKQATKQEFKINIPLPLPNGIYDASLALPQLKDGTDFRNSFSVQIGQKHQKFENLLLLDALIASEFKKQLPYILTRAITSTAIKVGLEAVSNQYLGVLGGLFSSIYAAASTSADIRSPTIFPHKFYILRLKNTYKRPIHILADGQEIFNFKFVSCQISTPAVGAKAFCANQDHVLYIRSFENYGHVWDLW</sequence>
<protein>
    <recommendedName>
        <fullName evidence="7">Lipoprotein</fullName>
    </recommendedName>
</protein>
<dbReference type="PROSITE" id="PS51257">
    <property type="entry name" value="PROKAR_LIPOPROTEIN"/>
    <property type="match status" value="1"/>
</dbReference>
<evidence type="ECO:0000313" key="3">
    <source>
        <dbReference type="EMBL" id="CRF44557.1"/>
    </source>
</evidence>
<evidence type="ECO:0000313" key="2">
    <source>
        <dbReference type="EMBL" id="CRF43320.1"/>
    </source>
</evidence>
<dbReference type="STRING" id="1578720.HAL011_10560"/>
<evidence type="ECO:0000313" key="1">
    <source>
        <dbReference type="EMBL" id="CRF41265.1"/>
    </source>
</evidence>
<gene>
    <name evidence="1" type="ORF">HAL011_10560</name>
    <name evidence="2" type="ORF">HAL013_15500</name>
    <name evidence="3" type="ORF">HAL09_11480</name>
</gene>
<name>A0A0K2XDE7_9HELI</name>
<dbReference type="Proteomes" id="UP000041394">
    <property type="component" value="Unassembled WGS sequence"/>
</dbReference>
<organism evidence="3 5">
    <name type="scientific">Helicobacter ailurogastricus</name>
    <dbReference type="NCBI Taxonomy" id="1578720"/>
    <lineage>
        <taxon>Bacteria</taxon>
        <taxon>Pseudomonadati</taxon>
        <taxon>Campylobacterota</taxon>
        <taxon>Epsilonproteobacteria</taxon>
        <taxon>Campylobacterales</taxon>
        <taxon>Helicobacteraceae</taxon>
        <taxon>Helicobacter</taxon>
    </lineage>
</organism>
<proteinExistence type="predicted"/>
<dbReference type="Proteomes" id="UP000038622">
    <property type="component" value="Unassembled WGS sequence"/>
</dbReference>
<dbReference type="EMBL" id="CDMN01000045">
    <property type="protein sequence ID" value="CRF44557.1"/>
    <property type="molecule type" value="Genomic_DNA"/>
</dbReference>
<keyword evidence="4" id="KW-1185">Reference proteome</keyword>
<reference evidence="4" key="2">
    <citation type="submission" date="2014-12" db="EMBL/GenBank/DDBJ databases">
        <authorList>
            <person name="Smet A."/>
        </authorList>
    </citation>
    <scope>NUCLEOTIDE SEQUENCE [LARGE SCALE GENOMIC DNA]</scope>
</reference>
<reference evidence="3" key="1">
    <citation type="submission" date="2014-12" db="EMBL/GenBank/DDBJ databases">
        <title>Whole genome sequences of four Staphylococcus schleiferi canine isolates.</title>
        <authorList>
            <person name="Misic A.M."/>
            <person name="Cain C."/>
            <person name="Morris D.O."/>
            <person name="Rankin S."/>
            <person name="Beiting D."/>
        </authorList>
    </citation>
    <scope>NUCLEOTIDE SEQUENCE</scope>
    <source>
        <strain evidence="1">ASB11</strain>
        <strain evidence="2">ASB13</strain>
        <strain evidence="3">ASB9</strain>
    </source>
</reference>